<evidence type="ECO:0000256" key="1">
    <source>
        <dbReference type="ARBA" id="ARBA00004651"/>
    </source>
</evidence>
<dbReference type="Proteomes" id="UP000076023">
    <property type="component" value="Unassembled WGS sequence"/>
</dbReference>
<evidence type="ECO:0000256" key="2">
    <source>
        <dbReference type="ARBA" id="ARBA00022475"/>
    </source>
</evidence>
<dbReference type="PIRSF" id="PIRSF035875">
    <property type="entry name" value="RNase_BN"/>
    <property type="match status" value="1"/>
</dbReference>
<dbReference type="NCBIfam" id="TIGR00765">
    <property type="entry name" value="yihY_not_rbn"/>
    <property type="match status" value="1"/>
</dbReference>
<proteinExistence type="predicted"/>
<evidence type="ECO:0000256" key="3">
    <source>
        <dbReference type="ARBA" id="ARBA00022692"/>
    </source>
</evidence>
<feature type="transmembrane region" description="Helical" evidence="6">
    <location>
        <begin position="236"/>
        <end position="257"/>
    </location>
</feature>
<feature type="transmembrane region" description="Helical" evidence="6">
    <location>
        <begin position="50"/>
        <end position="73"/>
    </location>
</feature>
<evidence type="ECO:0000256" key="6">
    <source>
        <dbReference type="SAM" id="Phobius"/>
    </source>
</evidence>
<keyword evidence="4 6" id="KW-1133">Transmembrane helix</keyword>
<evidence type="ECO:0000256" key="4">
    <source>
        <dbReference type="ARBA" id="ARBA00022989"/>
    </source>
</evidence>
<sequence>MEPLLQRLNRSIDRFLGKRIGNGLRFGGRTGMNTVHLYSEIDGEQRAASFAYYVLFSIFPLCALILTTGSAFFGTTDVVETIKGFLPISAQEQKFIWENVHRLEQARGGVSAISVAILLWSSLRFFQALVRGVNRAWHTVEIPWWQVPLKNLLMLLIIGSALFVGLLIPAVLQAVRNILIGAEQWVLHYYPQFNLGLASMALDLSRYLLGGLVLFYCFSLLYMLAPRRRVYFRQVWLAAVIVTLALQACQIAFVNYLPHLLNYGIYGAVGGLMLLLFWVYISGIVIILGGCLCVALDKEWNGRVEVIPAS</sequence>
<organism evidence="7 8">
    <name type="scientific">Terrimicrobium sacchariphilum</name>
    <dbReference type="NCBI Taxonomy" id="690879"/>
    <lineage>
        <taxon>Bacteria</taxon>
        <taxon>Pseudomonadati</taxon>
        <taxon>Verrucomicrobiota</taxon>
        <taxon>Terrimicrobiia</taxon>
        <taxon>Terrimicrobiales</taxon>
        <taxon>Terrimicrobiaceae</taxon>
        <taxon>Terrimicrobium</taxon>
    </lineage>
</organism>
<dbReference type="InParanoid" id="A0A146GAB4"/>
<feature type="transmembrane region" description="Helical" evidence="6">
    <location>
        <begin position="151"/>
        <end position="172"/>
    </location>
</feature>
<name>A0A146GAB4_TERSA</name>
<keyword evidence="8" id="KW-1185">Reference proteome</keyword>
<accession>A0A146GAB4</accession>
<dbReference type="EMBL" id="BDCO01000002">
    <property type="protein sequence ID" value="GAT34172.1"/>
    <property type="molecule type" value="Genomic_DNA"/>
</dbReference>
<feature type="transmembrane region" description="Helical" evidence="6">
    <location>
        <begin position="109"/>
        <end position="130"/>
    </location>
</feature>
<gene>
    <name evidence="7" type="ORF">TSACC_22596</name>
</gene>
<dbReference type="Pfam" id="PF03631">
    <property type="entry name" value="Virul_fac_BrkB"/>
    <property type="match status" value="1"/>
</dbReference>
<feature type="transmembrane region" description="Helical" evidence="6">
    <location>
        <begin position="263"/>
        <end position="296"/>
    </location>
</feature>
<dbReference type="OrthoDB" id="9775903at2"/>
<dbReference type="STRING" id="690879.TSACC_22596"/>
<dbReference type="GO" id="GO:0005886">
    <property type="term" value="C:plasma membrane"/>
    <property type="evidence" value="ECO:0007669"/>
    <property type="project" value="UniProtKB-SubCell"/>
</dbReference>
<comment type="caution">
    <text evidence="7">The sequence shown here is derived from an EMBL/GenBank/DDBJ whole genome shotgun (WGS) entry which is preliminary data.</text>
</comment>
<feature type="transmembrane region" description="Helical" evidence="6">
    <location>
        <begin position="204"/>
        <end position="224"/>
    </location>
</feature>
<dbReference type="AlphaFoldDB" id="A0A146GAB4"/>
<keyword evidence="5 6" id="KW-0472">Membrane</keyword>
<dbReference type="PANTHER" id="PTHR30213">
    <property type="entry name" value="INNER MEMBRANE PROTEIN YHJD"/>
    <property type="match status" value="1"/>
</dbReference>
<keyword evidence="3 6" id="KW-0812">Transmembrane</keyword>
<dbReference type="RefSeq" id="WP_075079827.1">
    <property type="nucleotide sequence ID" value="NZ_BDCO01000002.1"/>
</dbReference>
<keyword evidence="2" id="KW-1003">Cell membrane</keyword>
<dbReference type="InterPro" id="IPR017039">
    <property type="entry name" value="Virul_fac_BrkB"/>
</dbReference>
<comment type="subcellular location">
    <subcellularLocation>
        <location evidence="1">Cell membrane</location>
        <topology evidence="1">Multi-pass membrane protein</topology>
    </subcellularLocation>
</comment>
<evidence type="ECO:0000313" key="8">
    <source>
        <dbReference type="Proteomes" id="UP000076023"/>
    </source>
</evidence>
<dbReference type="PANTHER" id="PTHR30213:SF0">
    <property type="entry name" value="UPF0761 MEMBRANE PROTEIN YIHY"/>
    <property type="match status" value="1"/>
</dbReference>
<reference evidence="8" key="1">
    <citation type="journal article" date="2017" name="Genome Announc.">
        <title>Draft Genome Sequence of Terrimicrobium sacchariphilum NM-5T, a Facultative Anaerobic Soil Bacterium of the Class Spartobacteria.</title>
        <authorList>
            <person name="Qiu Y.L."/>
            <person name="Tourlousse D.M."/>
            <person name="Matsuura N."/>
            <person name="Ohashi A."/>
            <person name="Sekiguchi Y."/>
        </authorList>
    </citation>
    <scope>NUCLEOTIDE SEQUENCE [LARGE SCALE GENOMIC DNA]</scope>
    <source>
        <strain evidence="8">NM-5</strain>
    </source>
</reference>
<evidence type="ECO:0000256" key="5">
    <source>
        <dbReference type="ARBA" id="ARBA00023136"/>
    </source>
</evidence>
<protein>
    <submittedName>
        <fullName evidence="7">YihY family inner membrane protein</fullName>
    </submittedName>
</protein>
<evidence type="ECO:0000313" key="7">
    <source>
        <dbReference type="EMBL" id="GAT34172.1"/>
    </source>
</evidence>